<evidence type="ECO:0000313" key="5">
    <source>
        <dbReference type="Proteomes" id="UP000198341"/>
    </source>
</evidence>
<dbReference type="PANTHER" id="PTHR12857:SF0">
    <property type="entry name" value="CXXC MOTIF CONTAINING ZINC BINDING PROTEIN"/>
    <property type="match status" value="1"/>
</dbReference>
<dbReference type="SUPFAM" id="SSF141678">
    <property type="entry name" value="MAL13P1.257-like"/>
    <property type="match status" value="1"/>
</dbReference>
<dbReference type="GO" id="GO:0008270">
    <property type="term" value="F:zinc ion binding"/>
    <property type="evidence" value="ECO:0007669"/>
    <property type="project" value="TreeGrafter"/>
</dbReference>
<dbReference type="KEGG" id="bpg:Bathy04g04310"/>
<accession>K8EDP5</accession>
<reference evidence="4 5" key="1">
    <citation type="submission" date="2011-10" db="EMBL/GenBank/DDBJ databases">
        <authorList>
            <person name="Genoscope - CEA"/>
        </authorList>
    </citation>
    <scope>NUCLEOTIDE SEQUENCE [LARGE SCALE GENOMIC DNA]</scope>
    <source>
        <strain evidence="4 5">RCC 1105</strain>
    </source>
</reference>
<keyword evidence="2" id="KW-0479">Metal-binding</keyword>
<dbReference type="Proteomes" id="UP000198341">
    <property type="component" value="Chromosome 4"/>
</dbReference>
<sequence>MVLLVLYIKATLENVREIQFPLSLPFHVNIKDPVGFEERENVTVDPQNVNELENSRGEAHFTVKFEGQMKQSSIVVLDEVKNVFKKEASIPESEDGRFVPIRGFECRGVDITGFDKFSESSGSGGVTVTSKAGTVFEDVHLDEDWYEYCEKGGESVSVTDVEYEFRVEKSGK</sequence>
<gene>
    <name evidence="4" type="ORF">Bathy04g04310</name>
</gene>
<dbReference type="eggNOG" id="ENOG502SFSG">
    <property type="taxonomic scope" value="Eukaryota"/>
</dbReference>
<dbReference type="PANTHER" id="PTHR12857">
    <property type="entry name" value="CXXC MOTIF CONTAINING ZINC BINDING PROTEIN"/>
    <property type="match status" value="1"/>
</dbReference>
<name>K8EDP5_9CHLO</name>
<comment type="similarity">
    <text evidence="1">Belongs to the UPF0587 family.</text>
</comment>
<dbReference type="RefSeq" id="XP_007513692.1">
    <property type="nucleotide sequence ID" value="XM_007513630.1"/>
</dbReference>
<evidence type="ECO:0000313" key="4">
    <source>
        <dbReference type="EMBL" id="CCO16217.1"/>
    </source>
</evidence>
<dbReference type="InterPro" id="IPR008584">
    <property type="entry name" value="CXXC_Zn-binding_euk"/>
</dbReference>
<dbReference type="EMBL" id="FO082275">
    <property type="protein sequence ID" value="CCO16217.1"/>
    <property type="molecule type" value="Genomic_DNA"/>
</dbReference>
<proteinExistence type="inferred from homology"/>
<dbReference type="Pfam" id="PF05907">
    <property type="entry name" value="CXXC_Zn-b_euk"/>
    <property type="match status" value="1"/>
</dbReference>
<evidence type="ECO:0000256" key="2">
    <source>
        <dbReference type="ARBA" id="ARBA00022723"/>
    </source>
</evidence>
<dbReference type="GeneID" id="19016457"/>
<keyword evidence="3" id="KW-0862">Zinc</keyword>
<evidence type="ECO:0000256" key="1">
    <source>
        <dbReference type="ARBA" id="ARBA00007818"/>
    </source>
</evidence>
<dbReference type="OrthoDB" id="10248838at2759"/>
<evidence type="ECO:0000256" key="3">
    <source>
        <dbReference type="ARBA" id="ARBA00022833"/>
    </source>
</evidence>
<organism evidence="4 5">
    <name type="scientific">Bathycoccus prasinos</name>
    <dbReference type="NCBI Taxonomy" id="41875"/>
    <lineage>
        <taxon>Eukaryota</taxon>
        <taxon>Viridiplantae</taxon>
        <taxon>Chlorophyta</taxon>
        <taxon>Mamiellophyceae</taxon>
        <taxon>Mamiellales</taxon>
        <taxon>Bathycoccaceae</taxon>
        <taxon>Bathycoccus</taxon>
    </lineage>
</organism>
<keyword evidence="5" id="KW-1185">Reference proteome</keyword>
<protein>
    <submittedName>
        <fullName evidence="4">Uncharacterized protein</fullName>
    </submittedName>
</protein>
<dbReference type="AlphaFoldDB" id="K8EDP5"/>